<dbReference type="Pfam" id="PF24237">
    <property type="entry name" value="INO80E"/>
    <property type="match status" value="1"/>
</dbReference>
<evidence type="ECO:0000313" key="3">
    <source>
        <dbReference type="EnsemblMetazoa" id="BGLB009406-PC"/>
    </source>
</evidence>
<evidence type="ECO:0000259" key="2">
    <source>
        <dbReference type="Pfam" id="PF24237"/>
    </source>
</evidence>
<dbReference type="GO" id="GO:0031011">
    <property type="term" value="C:Ino80 complex"/>
    <property type="evidence" value="ECO:0007669"/>
    <property type="project" value="InterPro"/>
</dbReference>
<dbReference type="PANTHER" id="PTHR21812:SF1">
    <property type="entry name" value="INO80 COMPLEX SUBUNIT E"/>
    <property type="match status" value="1"/>
</dbReference>
<dbReference type="STRING" id="6526.A0A2C9JX33"/>
<feature type="compositionally biased region" description="Basic and acidic residues" evidence="1">
    <location>
        <begin position="169"/>
        <end position="186"/>
    </location>
</feature>
<protein>
    <recommendedName>
        <fullName evidence="2">INO80 complex subunit E N-terminal domain-containing protein</fullName>
    </recommendedName>
</protein>
<feature type="compositionally biased region" description="Basic residues" evidence="1">
    <location>
        <begin position="138"/>
        <end position="150"/>
    </location>
</feature>
<reference evidence="3" key="1">
    <citation type="submission" date="2020-05" db="UniProtKB">
        <authorList>
            <consortium name="EnsemblMetazoa"/>
        </authorList>
    </citation>
    <scope>IDENTIFICATION</scope>
    <source>
        <strain evidence="3">BB02</strain>
    </source>
</reference>
<dbReference type="GO" id="GO:0006338">
    <property type="term" value="P:chromatin remodeling"/>
    <property type="evidence" value="ECO:0007669"/>
    <property type="project" value="InterPro"/>
</dbReference>
<dbReference type="InterPro" id="IPR026678">
    <property type="entry name" value="INO80E"/>
</dbReference>
<dbReference type="VEuPathDB" id="VectorBase:BGLB009406"/>
<accession>A0A2C9JX33</accession>
<proteinExistence type="predicted"/>
<dbReference type="Proteomes" id="UP000076420">
    <property type="component" value="Unassembled WGS sequence"/>
</dbReference>
<dbReference type="KEGG" id="bgt:106071451"/>
<feature type="compositionally biased region" description="Acidic residues" evidence="1">
    <location>
        <begin position="212"/>
        <end position="226"/>
    </location>
</feature>
<evidence type="ECO:0000256" key="1">
    <source>
        <dbReference type="SAM" id="MobiDB-lite"/>
    </source>
</evidence>
<dbReference type="RefSeq" id="XP_013087015.2">
    <property type="nucleotide sequence ID" value="XM_013231561.2"/>
</dbReference>
<name>A0A2C9JX33_BIOGL</name>
<dbReference type="InterPro" id="IPR056515">
    <property type="entry name" value="INO80E_N"/>
</dbReference>
<dbReference type="OrthoDB" id="5977486at2759"/>
<dbReference type="EnsemblMetazoa" id="BGLB009406-RC">
    <property type="protein sequence ID" value="BGLB009406-PC"/>
    <property type="gene ID" value="BGLB009406"/>
</dbReference>
<dbReference type="PANTHER" id="PTHR21812">
    <property type="entry name" value="INO80 COMPLEX SUBUNIT E"/>
    <property type="match status" value="1"/>
</dbReference>
<feature type="region of interest" description="Disordered" evidence="1">
    <location>
        <begin position="79"/>
        <end position="109"/>
    </location>
</feature>
<organism evidence="3 4">
    <name type="scientific">Biomphalaria glabrata</name>
    <name type="common">Bloodfluke planorb</name>
    <name type="synonym">Freshwater snail</name>
    <dbReference type="NCBI Taxonomy" id="6526"/>
    <lineage>
        <taxon>Eukaryota</taxon>
        <taxon>Metazoa</taxon>
        <taxon>Spiralia</taxon>
        <taxon>Lophotrochozoa</taxon>
        <taxon>Mollusca</taxon>
        <taxon>Gastropoda</taxon>
        <taxon>Heterobranchia</taxon>
        <taxon>Euthyneura</taxon>
        <taxon>Panpulmonata</taxon>
        <taxon>Hygrophila</taxon>
        <taxon>Lymnaeoidea</taxon>
        <taxon>Planorbidae</taxon>
        <taxon>Biomphalaria</taxon>
    </lineage>
</organism>
<feature type="region of interest" description="Disordered" evidence="1">
    <location>
        <begin position="124"/>
        <end position="226"/>
    </location>
</feature>
<gene>
    <name evidence="3" type="primary">106071451</name>
</gene>
<dbReference type="VEuPathDB" id="VectorBase:BGLAX_027736"/>
<evidence type="ECO:0000313" key="4">
    <source>
        <dbReference type="Proteomes" id="UP000076420"/>
    </source>
</evidence>
<feature type="domain" description="INO80 complex subunit E N-terminal" evidence="2">
    <location>
        <begin position="25"/>
        <end position="72"/>
    </location>
</feature>
<sequence length="226" mass="25274">MTVTCKNMMPVGGEYEEDYNEGHIDYRQKYKTLKKKLRLLVYEQECFLDELRNAQRKLLKVTRDRSFLLDRLLQQEKIEDSSAESDATNSTDTDDGGHRDTGPAKKRKLGQLSSAADLAQMLQGVSKHSSAGGEAHTTKKKSKSSTKKSNKSSSQKSAAVKIESPGQMTREELERHLESKRHEFGIEKATASLPMEIFSNDPNQESDPGADGGEEDEDDLVIDVPH</sequence>
<dbReference type="AlphaFoldDB" id="A0A2C9JX33"/>